<dbReference type="STRING" id="1499967.U27_04570"/>
<dbReference type="NCBIfam" id="TIGR01909">
    <property type="entry name" value="C_GCAxxG_C_C"/>
    <property type="match status" value="1"/>
</dbReference>
<name>A0A081BZ48_VECG1</name>
<proteinExistence type="predicted"/>
<dbReference type="EMBL" id="DF820466">
    <property type="protein sequence ID" value="GAK57603.1"/>
    <property type="molecule type" value="Genomic_DNA"/>
</dbReference>
<dbReference type="AlphaFoldDB" id="A0A081BZ48"/>
<protein>
    <submittedName>
        <fullName evidence="1">C_GCAxxG_C_C family protein</fullName>
    </submittedName>
</protein>
<sequence length="178" mass="19580">MKQKHELIEQAAQAGFQYEQIYRGCAQCTIAAVQDTLDLRNDAIFKAASGLAGGCGGTCNGICGGLSGGIMMMSACFGRSRTGFGSENDEKQCSSRMAKDLYQKFVDTYGSGICKEIHREIFGRTFDFWNAEEKQAFEDAGAHTEKCPSVVANASRWTMELILQELEQRGLDLKDFTL</sequence>
<keyword evidence="2" id="KW-1185">Reference proteome</keyword>
<organism evidence="1">
    <name type="scientific">Vecturithrix granuli</name>
    <dbReference type="NCBI Taxonomy" id="1499967"/>
    <lineage>
        <taxon>Bacteria</taxon>
        <taxon>Candidatus Moduliflexota</taxon>
        <taxon>Candidatus Vecturitrichia</taxon>
        <taxon>Candidatus Vecturitrichales</taxon>
        <taxon>Candidatus Vecturitrichaceae</taxon>
        <taxon>Candidatus Vecturithrix</taxon>
    </lineage>
</organism>
<dbReference type="eggNOG" id="ENOG5032USH">
    <property type="taxonomic scope" value="Bacteria"/>
</dbReference>
<reference evidence="1" key="1">
    <citation type="journal article" date="2015" name="PeerJ">
        <title>First genomic representation of candidate bacterial phylum KSB3 points to enhanced environmental sensing as a trigger of wastewater bulking.</title>
        <authorList>
            <person name="Sekiguchi Y."/>
            <person name="Ohashi A."/>
            <person name="Parks D.H."/>
            <person name="Yamauchi T."/>
            <person name="Tyson G.W."/>
            <person name="Hugenholtz P."/>
        </authorList>
    </citation>
    <scope>NUCLEOTIDE SEQUENCE [LARGE SCALE GENOMIC DNA]</scope>
</reference>
<dbReference type="HOGENOM" id="CLU_091283_0_1_0"/>
<evidence type="ECO:0000313" key="1">
    <source>
        <dbReference type="EMBL" id="GAK57603.1"/>
    </source>
</evidence>
<dbReference type="InterPro" id="IPR010181">
    <property type="entry name" value="CGCAxxGCC_motif"/>
</dbReference>
<dbReference type="Proteomes" id="UP000030661">
    <property type="component" value="Unassembled WGS sequence"/>
</dbReference>
<evidence type="ECO:0000313" key="2">
    <source>
        <dbReference type="Proteomes" id="UP000030661"/>
    </source>
</evidence>
<dbReference type="Pfam" id="PF09719">
    <property type="entry name" value="C_GCAxxG_C_C"/>
    <property type="match status" value="1"/>
</dbReference>
<accession>A0A081BZ48</accession>
<gene>
    <name evidence="1" type="ORF">U27_04570</name>
</gene>